<dbReference type="RefSeq" id="WP_160196911.1">
    <property type="nucleotide sequence ID" value="NZ_QXXA01000006.1"/>
</dbReference>
<keyword evidence="1" id="KW-0812">Transmembrane</keyword>
<sequence>MDNKYIKSSINKIEVPKEDVFNAIDEGIKRESQTKTKKSTKKKLIISCVAAASICGITFLSGFFIPSMNQVLASAPFIGRIYEEFGDNLGVELAKDELVTELDEEITQNGVTVKLKNAYFDGDNVSIIGHVSGNIEKGELHFDVNFENNKGDKEDSWLNNMSTGIHESEDGYDFQWKLKYPYGEIKEDFTLPVSIHNINGIKGNWSFDVPIKQDINKTLMVNKSKFYKDEEIKIKIDEINVARETSNMIFETVSKYKNDYIDIYKAEDENGNELFNYKNNTKLSTLVKEDNHYNIYRKNINKIDKDIKSIKLYPSLLISETPVQETLNKRSFILESKRTDFKIKVKNITEEGNTLIVDYNFKGLKENLSKDKFDILAHNLSYSFSLVDKDFINDIDPENPFLPKGHSISRNNVKLIDKDNYHFQSVFELDGEEKIEDFSLENTILRFDFTSFIENKKLEPFTIDLSK</sequence>
<dbReference type="AlphaFoldDB" id="A0A845QVZ9"/>
<keyword evidence="4" id="KW-1185">Reference proteome</keyword>
<evidence type="ECO:0000256" key="1">
    <source>
        <dbReference type="SAM" id="Phobius"/>
    </source>
</evidence>
<evidence type="ECO:0000259" key="2">
    <source>
        <dbReference type="Pfam" id="PF13786"/>
    </source>
</evidence>
<evidence type="ECO:0000313" key="3">
    <source>
        <dbReference type="EMBL" id="NBI06431.1"/>
    </source>
</evidence>
<evidence type="ECO:0000313" key="4">
    <source>
        <dbReference type="Proteomes" id="UP000467132"/>
    </source>
</evidence>
<organism evidence="3 4">
    <name type="scientific">Senegalia massiliensis</name>
    <dbReference type="NCBI Taxonomy" id="1720316"/>
    <lineage>
        <taxon>Bacteria</taxon>
        <taxon>Bacillati</taxon>
        <taxon>Bacillota</taxon>
        <taxon>Clostridia</taxon>
        <taxon>Eubacteriales</taxon>
        <taxon>Clostridiaceae</taxon>
        <taxon>Senegalia</taxon>
    </lineage>
</organism>
<keyword evidence="1" id="KW-1133">Transmembrane helix</keyword>
<name>A0A845QVZ9_9CLOT</name>
<keyword evidence="1" id="KW-0472">Membrane</keyword>
<protein>
    <submittedName>
        <fullName evidence="3">DUF4179 domain-containing protein</fullName>
    </submittedName>
</protein>
<dbReference type="EMBL" id="QXXA01000006">
    <property type="protein sequence ID" value="NBI06431.1"/>
    <property type="molecule type" value="Genomic_DNA"/>
</dbReference>
<dbReference type="OrthoDB" id="2064324at2"/>
<gene>
    <name evidence="3" type="ORF">D3Z33_06095</name>
</gene>
<dbReference type="Gene3D" id="2.60.40.1630">
    <property type="entry name" value="bacillus anthracis domain"/>
    <property type="match status" value="1"/>
</dbReference>
<proteinExistence type="predicted"/>
<comment type="caution">
    <text evidence="3">The sequence shown here is derived from an EMBL/GenBank/DDBJ whole genome shotgun (WGS) entry which is preliminary data.</text>
</comment>
<feature type="transmembrane region" description="Helical" evidence="1">
    <location>
        <begin position="44"/>
        <end position="65"/>
    </location>
</feature>
<dbReference type="Proteomes" id="UP000467132">
    <property type="component" value="Unassembled WGS sequence"/>
</dbReference>
<accession>A0A845QVZ9</accession>
<reference evidence="3 4" key="1">
    <citation type="submission" date="2018-08" db="EMBL/GenBank/DDBJ databases">
        <title>Murine metabolic-syndrome-specific gut microbial biobank.</title>
        <authorList>
            <person name="Liu C."/>
        </authorList>
    </citation>
    <scope>NUCLEOTIDE SEQUENCE [LARGE SCALE GENOMIC DNA]</scope>
    <source>
        <strain evidence="3 4">583</strain>
    </source>
</reference>
<dbReference type="InterPro" id="IPR025436">
    <property type="entry name" value="DUF4179"/>
</dbReference>
<feature type="domain" description="DUF4179" evidence="2">
    <location>
        <begin position="40"/>
        <end position="128"/>
    </location>
</feature>
<dbReference type="Pfam" id="PF13786">
    <property type="entry name" value="DUF4179"/>
    <property type="match status" value="1"/>
</dbReference>